<evidence type="ECO:0000256" key="4">
    <source>
        <dbReference type="ARBA" id="ARBA00022801"/>
    </source>
</evidence>
<keyword evidence="4 11" id="KW-0378">Hydrolase</keyword>
<organism evidence="11">
    <name type="scientific">bioreactor metagenome</name>
    <dbReference type="NCBI Taxonomy" id="1076179"/>
    <lineage>
        <taxon>unclassified sequences</taxon>
        <taxon>metagenomes</taxon>
        <taxon>ecological metagenomes</taxon>
    </lineage>
</organism>
<evidence type="ECO:0000256" key="1">
    <source>
        <dbReference type="ARBA" id="ARBA00022722"/>
    </source>
</evidence>
<evidence type="ECO:0000256" key="3">
    <source>
        <dbReference type="ARBA" id="ARBA00022763"/>
    </source>
</evidence>
<evidence type="ECO:0000259" key="10">
    <source>
        <dbReference type="PROSITE" id="PS51217"/>
    </source>
</evidence>
<feature type="domain" description="UvrD-like helicase C-terminal" evidence="10">
    <location>
        <begin position="1"/>
        <end position="150"/>
    </location>
</feature>
<gene>
    <name evidence="11" type="primary">addA_19</name>
    <name evidence="11" type="ORF">SDC9_97610</name>
</gene>
<accession>A0A645AML0</accession>
<dbReference type="EC" id="3.6.4.12" evidence="11"/>
<keyword evidence="8" id="KW-0238">DNA-binding</keyword>
<dbReference type="Pfam" id="PF13361">
    <property type="entry name" value="UvrD_C"/>
    <property type="match status" value="1"/>
</dbReference>
<evidence type="ECO:0000256" key="2">
    <source>
        <dbReference type="ARBA" id="ARBA00022741"/>
    </source>
</evidence>
<evidence type="ECO:0000256" key="5">
    <source>
        <dbReference type="ARBA" id="ARBA00022806"/>
    </source>
</evidence>
<dbReference type="GO" id="GO:0005524">
    <property type="term" value="F:ATP binding"/>
    <property type="evidence" value="ECO:0007669"/>
    <property type="project" value="UniProtKB-KW"/>
</dbReference>
<evidence type="ECO:0000256" key="7">
    <source>
        <dbReference type="ARBA" id="ARBA00022840"/>
    </source>
</evidence>
<dbReference type="AlphaFoldDB" id="A0A645AML0"/>
<comment type="caution">
    <text evidence="11">The sequence shown here is derived from an EMBL/GenBank/DDBJ whole genome shotgun (WGS) entry which is preliminary data.</text>
</comment>
<name>A0A645AML0_9ZZZZ</name>
<keyword evidence="1" id="KW-0540">Nuclease</keyword>
<evidence type="ECO:0000256" key="8">
    <source>
        <dbReference type="ARBA" id="ARBA00023125"/>
    </source>
</evidence>
<reference evidence="11" key="1">
    <citation type="submission" date="2019-08" db="EMBL/GenBank/DDBJ databases">
        <authorList>
            <person name="Kucharzyk K."/>
            <person name="Murdoch R.W."/>
            <person name="Higgins S."/>
            <person name="Loffler F."/>
        </authorList>
    </citation>
    <scope>NUCLEOTIDE SEQUENCE</scope>
</reference>
<dbReference type="InterPro" id="IPR038726">
    <property type="entry name" value="PDDEXK_AddAB-type"/>
</dbReference>
<evidence type="ECO:0000313" key="11">
    <source>
        <dbReference type="EMBL" id="MPM50864.1"/>
    </source>
</evidence>
<keyword evidence="5 11" id="KW-0347">Helicase</keyword>
<dbReference type="Pfam" id="PF12705">
    <property type="entry name" value="PDDEXK_1"/>
    <property type="match status" value="1"/>
</dbReference>
<dbReference type="InterPro" id="IPR011604">
    <property type="entry name" value="PDDEXK-like_dom_sf"/>
</dbReference>
<dbReference type="InterPro" id="IPR014017">
    <property type="entry name" value="DNA_helicase_UvrD-like_C"/>
</dbReference>
<dbReference type="Gene3D" id="3.90.320.10">
    <property type="match status" value="1"/>
</dbReference>
<evidence type="ECO:0000256" key="6">
    <source>
        <dbReference type="ARBA" id="ARBA00022839"/>
    </source>
</evidence>
<dbReference type="Gene3D" id="3.40.50.300">
    <property type="entry name" value="P-loop containing nucleotide triphosphate hydrolases"/>
    <property type="match status" value="1"/>
</dbReference>
<dbReference type="GO" id="GO:0000725">
    <property type="term" value="P:recombinational repair"/>
    <property type="evidence" value="ECO:0007669"/>
    <property type="project" value="TreeGrafter"/>
</dbReference>
<proteinExistence type="predicted"/>
<keyword evidence="6" id="KW-0269">Exonuclease</keyword>
<dbReference type="PANTHER" id="PTHR11070">
    <property type="entry name" value="UVRD / RECB / PCRA DNA HELICASE FAMILY MEMBER"/>
    <property type="match status" value="1"/>
</dbReference>
<dbReference type="GO" id="GO:0043138">
    <property type="term" value="F:3'-5' DNA helicase activity"/>
    <property type="evidence" value="ECO:0007669"/>
    <property type="project" value="TreeGrafter"/>
</dbReference>
<keyword evidence="3" id="KW-0227">DNA damage</keyword>
<dbReference type="PROSITE" id="PS51217">
    <property type="entry name" value="UVRD_HELICASE_CTER"/>
    <property type="match status" value="1"/>
</dbReference>
<dbReference type="PANTHER" id="PTHR11070:SF67">
    <property type="entry name" value="DNA 3'-5' HELICASE"/>
    <property type="match status" value="1"/>
</dbReference>
<keyword evidence="9" id="KW-0234">DNA repair</keyword>
<dbReference type="SUPFAM" id="SSF52540">
    <property type="entry name" value="P-loop containing nucleoside triphosphate hydrolases"/>
    <property type="match status" value="1"/>
</dbReference>
<dbReference type="GO" id="GO:0005829">
    <property type="term" value="C:cytosol"/>
    <property type="evidence" value="ECO:0007669"/>
    <property type="project" value="TreeGrafter"/>
</dbReference>
<keyword evidence="2" id="KW-0547">Nucleotide-binding</keyword>
<dbReference type="InterPro" id="IPR000212">
    <property type="entry name" value="DNA_helicase_UvrD/REP"/>
</dbReference>
<dbReference type="InterPro" id="IPR011335">
    <property type="entry name" value="Restrct_endonuc-II-like"/>
</dbReference>
<dbReference type="GO" id="GO:0003677">
    <property type="term" value="F:DNA binding"/>
    <property type="evidence" value="ECO:0007669"/>
    <property type="project" value="UniProtKB-KW"/>
</dbReference>
<dbReference type="InterPro" id="IPR027417">
    <property type="entry name" value="P-loop_NTPase"/>
</dbReference>
<dbReference type="EMBL" id="VSSQ01013160">
    <property type="protein sequence ID" value="MPM50864.1"/>
    <property type="molecule type" value="Genomic_DNA"/>
</dbReference>
<sequence length="471" mass="54030">MISYLRLLADAKDKTALLSVLVSFYQFSDDQLAALTMHNSDLIEALTELYPDVMADIRRLQALSLEATIGQLFNEISQINDYYEKSNNEQQRANIDLLYDTILSFSLKSNSIQEFLRLVEQLSSNDLNEATAISENDDVVKIMTIHQSKGLQFKQVFFFSINRRSNPGHKSLAALNSSLGLALPVCDSPYRYSRKDIINTVINEKENTEETDEKIRVLYVALTRAQNRLYIVDQLPKETDTAISYQLLTANSYTSWMLAALPKIDPQLYLVKQINQYPAVSAAVRKISEAYQYPRYHGDKPLPLILTPSETETNDPYFDLDLQPQIKADVIGTQLHKLLEQLPDRRWQDEELLSLMTPELMPFMDGIKAFKQSELYQKFSRMTIMKEVPFAINDDRKIIHGYIDLLAEDEQEAIIVDFKTDRHTDPAALIGRYQTQLSLYARAVAMIYPHKKVTAYIYAVTLKSFVLIPNH</sequence>
<protein>
    <submittedName>
        <fullName evidence="11">ATP-dependent helicase/nuclease subunit A</fullName>
        <ecNumber evidence="11">3.6.4.12</ecNumber>
    </submittedName>
</protein>
<dbReference type="SUPFAM" id="SSF52980">
    <property type="entry name" value="Restriction endonuclease-like"/>
    <property type="match status" value="1"/>
</dbReference>
<keyword evidence="7" id="KW-0067">ATP-binding</keyword>
<evidence type="ECO:0000256" key="9">
    <source>
        <dbReference type="ARBA" id="ARBA00023204"/>
    </source>
</evidence>
<dbReference type="GO" id="GO:0004527">
    <property type="term" value="F:exonuclease activity"/>
    <property type="evidence" value="ECO:0007669"/>
    <property type="project" value="UniProtKB-KW"/>
</dbReference>